<evidence type="ECO:0000313" key="7">
    <source>
        <dbReference type="Proteomes" id="UP001152759"/>
    </source>
</evidence>
<dbReference type="Pfam" id="PF00332">
    <property type="entry name" value="Glyco_hydro_17"/>
    <property type="match status" value="1"/>
</dbReference>
<dbReference type="EMBL" id="OU963870">
    <property type="protein sequence ID" value="CAH0396136.1"/>
    <property type="molecule type" value="Genomic_DNA"/>
</dbReference>
<dbReference type="PROSITE" id="PS00587">
    <property type="entry name" value="GLYCOSYL_HYDROL_F17"/>
    <property type="match status" value="1"/>
</dbReference>
<gene>
    <name evidence="6" type="ORF">BEMITA_LOCUS14241</name>
</gene>
<evidence type="ECO:0000256" key="2">
    <source>
        <dbReference type="ARBA" id="ARBA00022801"/>
    </source>
</evidence>
<evidence type="ECO:0000256" key="3">
    <source>
        <dbReference type="RuleBase" id="RU004335"/>
    </source>
</evidence>
<dbReference type="Proteomes" id="UP001152759">
    <property type="component" value="Chromosome 9"/>
</dbReference>
<dbReference type="FunFam" id="3.20.20.80:FF:000010">
    <property type="entry name" value="glucan endo-1,3-beta-glucosidase, basic"/>
    <property type="match status" value="1"/>
</dbReference>
<keyword evidence="7" id="KW-1185">Reference proteome</keyword>
<dbReference type="GO" id="GO:0004553">
    <property type="term" value="F:hydrolase activity, hydrolyzing O-glycosyl compounds"/>
    <property type="evidence" value="ECO:0007669"/>
    <property type="project" value="InterPro"/>
</dbReference>
<sequence length="342" mass="37654">MRFLFLLSALGPLVSFSGSDSQVIAYEAVGVCYGGLGNNLPNAQEVVNLYKQQGIKRMRLYDANKWALDALRGSNIELMLGVANSELPSMANAGNAEKWVQENVKNYYPSVKIRYIAVGNEVNPKGNAADKAQYSLPALVNIFNAVRNAGLQDKIKVSVVIDMQLLGNTYPPSAGAFRDDVRSYIDPIIGHLAWAKTPLLANVYPYFSYLYNQKDISLPYALFTQSGSSTNDQGRQYQNLWDAQMDALYSALERAGQGGIDVVVAETGWPSAGGAGTSVENAKTYLTKLIDHVQKGTPKRPKAIETYIFAMFDENQKQGPEIERHWGLFSPNKQAKYGGLKF</sequence>
<comment type="similarity">
    <text evidence="1 3">Belongs to the glycosyl hydrolase 17 family.</text>
</comment>
<dbReference type="GO" id="GO:0005975">
    <property type="term" value="P:carbohydrate metabolic process"/>
    <property type="evidence" value="ECO:0007669"/>
    <property type="project" value="InterPro"/>
</dbReference>
<name>A0A9P0AQY1_BEMTA</name>
<evidence type="ECO:0000256" key="5">
    <source>
        <dbReference type="SAM" id="SignalP"/>
    </source>
</evidence>
<dbReference type="SUPFAM" id="SSF51445">
    <property type="entry name" value="(Trans)glycosidases"/>
    <property type="match status" value="1"/>
</dbReference>
<proteinExistence type="inferred from homology"/>
<reference evidence="6" key="1">
    <citation type="submission" date="2021-12" db="EMBL/GenBank/DDBJ databases">
        <authorList>
            <person name="King R."/>
        </authorList>
    </citation>
    <scope>NUCLEOTIDE SEQUENCE</scope>
</reference>
<dbReference type="InterPro" id="IPR000490">
    <property type="entry name" value="Glyco_hydro_17"/>
</dbReference>
<feature type="chain" id="PRO_5040124309" evidence="5">
    <location>
        <begin position="22"/>
        <end position="342"/>
    </location>
</feature>
<dbReference type="Gene3D" id="3.20.20.80">
    <property type="entry name" value="Glycosidases"/>
    <property type="match status" value="1"/>
</dbReference>
<protein>
    <submittedName>
        <fullName evidence="6">Uncharacterized protein</fullName>
    </submittedName>
</protein>
<keyword evidence="5" id="KW-0732">Signal</keyword>
<dbReference type="InterPro" id="IPR017853">
    <property type="entry name" value="GH"/>
</dbReference>
<dbReference type="PANTHER" id="PTHR32227">
    <property type="entry name" value="GLUCAN ENDO-1,3-BETA-GLUCOSIDASE BG1-RELATED-RELATED"/>
    <property type="match status" value="1"/>
</dbReference>
<evidence type="ECO:0000313" key="6">
    <source>
        <dbReference type="EMBL" id="CAH0396136.1"/>
    </source>
</evidence>
<keyword evidence="2 4" id="KW-0378">Hydrolase</keyword>
<feature type="signal peptide" evidence="5">
    <location>
        <begin position="1"/>
        <end position="21"/>
    </location>
</feature>
<organism evidence="6 7">
    <name type="scientific">Bemisia tabaci</name>
    <name type="common">Sweetpotato whitefly</name>
    <name type="synonym">Aleurodes tabaci</name>
    <dbReference type="NCBI Taxonomy" id="7038"/>
    <lineage>
        <taxon>Eukaryota</taxon>
        <taxon>Metazoa</taxon>
        <taxon>Ecdysozoa</taxon>
        <taxon>Arthropoda</taxon>
        <taxon>Hexapoda</taxon>
        <taxon>Insecta</taxon>
        <taxon>Pterygota</taxon>
        <taxon>Neoptera</taxon>
        <taxon>Paraneoptera</taxon>
        <taxon>Hemiptera</taxon>
        <taxon>Sternorrhyncha</taxon>
        <taxon>Aleyrodoidea</taxon>
        <taxon>Aleyrodidae</taxon>
        <taxon>Aleyrodinae</taxon>
        <taxon>Bemisia</taxon>
    </lineage>
</organism>
<keyword evidence="4" id="KW-0326">Glycosidase</keyword>
<evidence type="ECO:0000256" key="1">
    <source>
        <dbReference type="ARBA" id="ARBA00008773"/>
    </source>
</evidence>
<evidence type="ECO:0000256" key="4">
    <source>
        <dbReference type="RuleBase" id="RU004336"/>
    </source>
</evidence>
<dbReference type="AlphaFoldDB" id="A0A9P0AQY1"/>
<accession>A0A9P0AQY1</accession>
<dbReference type="InterPro" id="IPR044965">
    <property type="entry name" value="Glyco_hydro_17_plant"/>
</dbReference>